<accession>A0A223S6M2</accession>
<dbReference type="Gene3D" id="2.30.320.10">
    <property type="entry name" value="YwqG-like"/>
    <property type="match status" value="1"/>
</dbReference>
<dbReference type="Pfam" id="PF09234">
    <property type="entry name" value="DUF1963"/>
    <property type="match status" value="1"/>
</dbReference>
<dbReference type="KEGG" id="ngv:CDO52_14200"/>
<protein>
    <submittedName>
        <fullName evidence="1">DUF1963 domain-containing protein</fullName>
    </submittedName>
</protein>
<dbReference type="PANTHER" id="PTHR36436">
    <property type="entry name" value="SLL5081 PROTEIN"/>
    <property type="match status" value="1"/>
</dbReference>
<dbReference type="PANTHER" id="PTHR36436:SF6">
    <property type="entry name" value="SLL5081 PROTEIN"/>
    <property type="match status" value="1"/>
</dbReference>
<dbReference type="SUPFAM" id="SSF103032">
    <property type="entry name" value="Hypothetical protein YwqG"/>
    <property type="match status" value="1"/>
</dbReference>
<evidence type="ECO:0000313" key="2">
    <source>
        <dbReference type="Proteomes" id="UP000215005"/>
    </source>
</evidence>
<organism evidence="1 2">
    <name type="scientific">Nocardiopsis gilva YIM 90087</name>
    <dbReference type="NCBI Taxonomy" id="1235441"/>
    <lineage>
        <taxon>Bacteria</taxon>
        <taxon>Bacillati</taxon>
        <taxon>Actinomycetota</taxon>
        <taxon>Actinomycetes</taxon>
        <taxon>Streptosporangiales</taxon>
        <taxon>Nocardiopsidaceae</taxon>
        <taxon>Nocardiopsis</taxon>
    </lineage>
</organism>
<proteinExistence type="predicted"/>
<dbReference type="AlphaFoldDB" id="A0A223S6M2"/>
<dbReference type="InterPro" id="IPR015315">
    <property type="entry name" value="DUF1963"/>
</dbReference>
<name>A0A223S6M2_9ACTN</name>
<keyword evidence="2" id="KW-1185">Reference proteome</keyword>
<dbReference type="RefSeq" id="WP_017621177.1">
    <property type="nucleotide sequence ID" value="NZ_ANBG01000393.1"/>
</dbReference>
<dbReference type="EMBL" id="CP022753">
    <property type="protein sequence ID" value="ASU83780.1"/>
    <property type="molecule type" value="Genomic_DNA"/>
</dbReference>
<gene>
    <name evidence="1" type="ORF">CDO52_14200</name>
</gene>
<dbReference type="Proteomes" id="UP000215005">
    <property type="component" value="Chromosome"/>
</dbReference>
<evidence type="ECO:0000313" key="1">
    <source>
        <dbReference type="EMBL" id="ASU83780.1"/>
    </source>
</evidence>
<sequence length="285" mass="30550">MPPWKTHHAAVAHRFLPPEDAATWIGLLRPAAGLTTDDASGPCAGYLGGEPVLPIGTEWPGHGPLTFVASVECAALPTTELDIALPASGTLQFFYFDGQFDDDEALVEARESDSQAGARVIYVPAGAEATQRTTPTGIKPYPKVPLSARTVGTFPDITHPVARAAFPEAFSATCGLSHHAVGAYEFREALFATTPQHRVGGHAVAVQDSVEHEVAQGVLGGDTFTSFSDPALLAEAAEWVLLAQIDSDWSAEMCWGDMGTLYWFIKPADLAAHRFDRTWFGWQCT</sequence>
<dbReference type="InterPro" id="IPR035948">
    <property type="entry name" value="YwqG-like_sf"/>
</dbReference>
<dbReference type="OrthoDB" id="4775619at2"/>
<reference evidence="1 2" key="1">
    <citation type="submission" date="2017-08" db="EMBL/GenBank/DDBJ databases">
        <title>The complete genome sequence of Nocardiopsis gilva YIM 90087.</title>
        <authorList>
            <person name="Yin M."/>
            <person name="Tang S."/>
        </authorList>
    </citation>
    <scope>NUCLEOTIDE SEQUENCE [LARGE SCALE GENOMIC DNA]</scope>
    <source>
        <strain evidence="1 2">YIM 90087</strain>
    </source>
</reference>